<dbReference type="PANTHER" id="PTHR42724:SF1">
    <property type="entry name" value="TETRAACYLDISACCHARIDE 4'-KINASE, MITOCHONDRIAL-RELATED"/>
    <property type="match status" value="1"/>
</dbReference>
<dbReference type="SUPFAM" id="SSF52540">
    <property type="entry name" value="P-loop containing nucleoside triphosphate hydrolases"/>
    <property type="match status" value="1"/>
</dbReference>
<dbReference type="GO" id="GO:0005524">
    <property type="term" value="F:ATP binding"/>
    <property type="evidence" value="ECO:0007669"/>
    <property type="project" value="UniProtKB-KW"/>
</dbReference>
<dbReference type="GO" id="GO:0009244">
    <property type="term" value="P:lipopolysaccharide core region biosynthetic process"/>
    <property type="evidence" value="ECO:0007669"/>
    <property type="project" value="TreeGrafter"/>
</dbReference>
<evidence type="ECO:0000256" key="1">
    <source>
        <dbReference type="ARBA" id="ARBA00004870"/>
    </source>
</evidence>
<gene>
    <name evidence="10" type="ORF">EZS27_036432</name>
</gene>
<evidence type="ECO:0000256" key="4">
    <source>
        <dbReference type="ARBA" id="ARBA00022556"/>
    </source>
</evidence>
<dbReference type="EC" id="2.7.1.130" evidence="2"/>
<sequence>NIAVGGTGKTPHTEYLIKILRDEFRIAVLSRGYKRKTKGYLLTDSLCNAQNIGDEPYQIKKKFPEIGVAVDENRCHGIERLYALENPQIDVILLDDAFQHRYVQAGINILLTDYHRLYCDDALLPAGRLRESVSGKSRANIVIVTKCPPHILSVDYNRIIENLGLYSYQQLYFSTFEYGDLTPVFPDVQTGGKRALESLTKDENVLLLTGIASSAGIIEELKKHTRNIDILSFADHHNFTKEDMTAIEQRLNNSKSRRGIIITTEKDAARLVSHPNIAGEIKEQLYALPIEVKFLKEQQNQFNQYITDYVRKNKRNSVFLGENSILEA</sequence>
<keyword evidence="6" id="KW-0547">Nucleotide-binding</keyword>
<keyword evidence="9" id="KW-0443">Lipid metabolism</keyword>
<dbReference type="AlphaFoldDB" id="A0A5J4PSR2"/>
<feature type="non-terminal residue" evidence="10">
    <location>
        <position position="1"/>
    </location>
</feature>
<accession>A0A5J4PSR2</accession>
<reference evidence="10" key="1">
    <citation type="submission" date="2019-03" db="EMBL/GenBank/DDBJ databases">
        <title>Single cell metagenomics reveals metabolic interactions within the superorganism composed of flagellate Streblomastix strix and complex community of Bacteroidetes bacteria on its surface.</title>
        <authorList>
            <person name="Treitli S.C."/>
            <person name="Kolisko M."/>
            <person name="Husnik F."/>
            <person name="Keeling P."/>
            <person name="Hampl V."/>
        </authorList>
    </citation>
    <scope>NUCLEOTIDE SEQUENCE</scope>
    <source>
        <strain evidence="10">STM</strain>
    </source>
</reference>
<dbReference type="GO" id="GO:0009029">
    <property type="term" value="F:lipid-A 4'-kinase activity"/>
    <property type="evidence" value="ECO:0007669"/>
    <property type="project" value="UniProtKB-EC"/>
</dbReference>
<evidence type="ECO:0000256" key="2">
    <source>
        <dbReference type="ARBA" id="ARBA00012071"/>
    </source>
</evidence>
<keyword evidence="4" id="KW-0441">Lipid A biosynthesis</keyword>
<dbReference type="EMBL" id="SNRY01006400">
    <property type="protein sequence ID" value="KAA6312676.1"/>
    <property type="molecule type" value="Genomic_DNA"/>
</dbReference>
<evidence type="ECO:0000256" key="3">
    <source>
        <dbReference type="ARBA" id="ARBA00022516"/>
    </source>
</evidence>
<comment type="pathway">
    <text evidence="1">Glycolipid biosynthesis; lipid IV(A) biosynthesis; lipid IV(A) from (3R)-3-hydroxytetradecanoyl-[acyl-carrier-protein] and UDP-N-acetyl-alpha-D-glucosamine: step 6/6.</text>
</comment>
<evidence type="ECO:0000256" key="5">
    <source>
        <dbReference type="ARBA" id="ARBA00022679"/>
    </source>
</evidence>
<dbReference type="Pfam" id="PF02606">
    <property type="entry name" value="LpxK"/>
    <property type="match status" value="1"/>
</dbReference>
<comment type="caution">
    <text evidence="10">The sequence shown here is derived from an EMBL/GenBank/DDBJ whole genome shotgun (WGS) entry which is preliminary data.</text>
</comment>
<evidence type="ECO:0000256" key="8">
    <source>
        <dbReference type="ARBA" id="ARBA00022840"/>
    </source>
</evidence>
<dbReference type="NCBIfam" id="TIGR00682">
    <property type="entry name" value="lpxK"/>
    <property type="match status" value="1"/>
</dbReference>
<organism evidence="10">
    <name type="scientific">termite gut metagenome</name>
    <dbReference type="NCBI Taxonomy" id="433724"/>
    <lineage>
        <taxon>unclassified sequences</taxon>
        <taxon>metagenomes</taxon>
        <taxon>organismal metagenomes</taxon>
    </lineage>
</organism>
<keyword evidence="7 10" id="KW-0418">Kinase</keyword>
<keyword evidence="3" id="KW-0444">Lipid biosynthesis</keyword>
<dbReference type="GO" id="GO:0005886">
    <property type="term" value="C:plasma membrane"/>
    <property type="evidence" value="ECO:0007669"/>
    <property type="project" value="TreeGrafter"/>
</dbReference>
<evidence type="ECO:0000256" key="9">
    <source>
        <dbReference type="ARBA" id="ARBA00023098"/>
    </source>
</evidence>
<dbReference type="PANTHER" id="PTHR42724">
    <property type="entry name" value="TETRAACYLDISACCHARIDE 4'-KINASE"/>
    <property type="match status" value="1"/>
</dbReference>
<evidence type="ECO:0000256" key="7">
    <source>
        <dbReference type="ARBA" id="ARBA00022777"/>
    </source>
</evidence>
<dbReference type="GO" id="GO:0009245">
    <property type="term" value="P:lipid A biosynthetic process"/>
    <property type="evidence" value="ECO:0007669"/>
    <property type="project" value="UniProtKB-KW"/>
</dbReference>
<dbReference type="UniPathway" id="UPA00359">
    <property type="reaction ID" value="UER00482"/>
</dbReference>
<proteinExistence type="predicted"/>
<evidence type="ECO:0000256" key="6">
    <source>
        <dbReference type="ARBA" id="ARBA00022741"/>
    </source>
</evidence>
<keyword evidence="8" id="KW-0067">ATP-binding</keyword>
<dbReference type="InterPro" id="IPR003758">
    <property type="entry name" value="LpxK"/>
</dbReference>
<dbReference type="InterPro" id="IPR027417">
    <property type="entry name" value="P-loop_NTPase"/>
</dbReference>
<protein>
    <recommendedName>
        <fullName evidence="2">tetraacyldisaccharide 4'-kinase</fullName>
        <ecNumber evidence="2">2.7.1.130</ecNumber>
    </recommendedName>
</protein>
<keyword evidence="5 10" id="KW-0808">Transferase</keyword>
<evidence type="ECO:0000313" key="10">
    <source>
        <dbReference type="EMBL" id="KAA6312676.1"/>
    </source>
</evidence>
<name>A0A5J4PSR2_9ZZZZ</name>